<reference evidence="6" key="1">
    <citation type="submission" date="2018-05" db="EMBL/GenBank/DDBJ databases">
        <authorList>
            <person name="Lanie J.A."/>
            <person name="Ng W.-L."/>
            <person name="Kazmierczak K.M."/>
            <person name="Andrzejewski T.M."/>
            <person name="Davidsen T.M."/>
            <person name="Wayne K.J."/>
            <person name="Tettelin H."/>
            <person name="Glass J.I."/>
            <person name="Rusch D."/>
            <person name="Podicherti R."/>
            <person name="Tsui H.-C.T."/>
            <person name="Winkler M.E."/>
        </authorList>
    </citation>
    <scope>NUCLEOTIDE SEQUENCE</scope>
</reference>
<dbReference type="PRINTS" id="PR00368">
    <property type="entry name" value="FADPNR"/>
</dbReference>
<dbReference type="SUPFAM" id="SSF51905">
    <property type="entry name" value="FAD/NAD(P)-binding domain"/>
    <property type="match status" value="1"/>
</dbReference>
<evidence type="ECO:0000259" key="5">
    <source>
        <dbReference type="Pfam" id="PF07992"/>
    </source>
</evidence>
<organism evidence="6">
    <name type="scientific">marine metagenome</name>
    <dbReference type="NCBI Taxonomy" id="408172"/>
    <lineage>
        <taxon>unclassified sequences</taxon>
        <taxon>metagenomes</taxon>
        <taxon>ecological metagenomes</taxon>
    </lineage>
</organism>
<dbReference type="HAMAP" id="MF_01685">
    <property type="entry name" value="FENR2"/>
    <property type="match status" value="1"/>
</dbReference>
<sequence length="382" mass="41559">VLVDYLRTSDSEPDTGCVGGVQPIVGRPATLYSGAMTIKTDVVIIGAGPSGLFQCFELGLLGIDAHVIDSLPVIGGQCTMLYPDKAIYDIPALPIVGAQELIDRLEEQLQPFDPTFHLGQRVTDLAVQGDGSFELRTEAGTCFDSRTVVIAAGLGAFKSRPLRLAGIESFEQTNLHYHVADKQHFKDKKVVILGGGDSALDWVIEFAESAEHVTIVHRRDEFRAAPASVKKMHELVNDPSRPVDCLIGRIPSYRADGDRIGAIEVAPFGEGDSRFLELDELLVFYGLSPDLGPIAQWGLDIERKHISVSLETFQTNIPGIYAIGDINTYPGKKKLILSGFHEGALAAFAIQQYLDPDTKHKLQYTTTSSALQKRLGVEDASE</sequence>
<dbReference type="AlphaFoldDB" id="A0A381TYM5"/>
<evidence type="ECO:0000256" key="4">
    <source>
        <dbReference type="ARBA" id="ARBA00023002"/>
    </source>
</evidence>
<dbReference type="InterPro" id="IPR050097">
    <property type="entry name" value="Ferredoxin-NADP_redctase_2"/>
</dbReference>
<dbReference type="Pfam" id="PF07992">
    <property type="entry name" value="Pyr_redox_2"/>
    <property type="match status" value="1"/>
</dbReference>
<dbReference type="Gene3D" id="3.50.50.60">
    <property type="entry name" value="FAD/NAD(P)-binding domain"/>
    <property type="match status" value="2"/>
</dbReference>
<proteinExistence type="inferred from homology"/>
<keyword evidence="2" id="KW-0274">FAD</keyword>
<dbReference type="PANTHER" id="PTHR48105">
    <property type="entry name" value="THIOREDOXIN REDUCTASE 1-RELATED-RELATED"/>
    <property type="match status" value="1"/>
</dbReference>
<keyword evidence="4" id="KW-0560">Oxidoreductase</keyword>
<dbReference type="InterPro" id="IPR036188">
    <property type="entry name" value="FAD/NAD-bd_sf"/>
</dbReference>
<name>A0A381TYM5_9ZZZZ</name>
<keyword evidence="3" id="KW-0521">NADP</keyword>
<dbReference type="PRINTS" id="PR00469">
    <property type="entry name" value="PNDRDTASEII"/>
</dbReference>
<protein>
    <recommendedName>
        <fullName evidence="5">FAD/NAD(P)-binding domain-containing protein</fullName>
    </recommendedName>
</protein>
<dbReference type="EMBL" id="UINC01005401">
    <property type="protein sequence ID" value="SVA21092.1"/>
    <property type="molecule type" value="Genomic_DNA"/>
</dbReference>
<evidence type="ECO:0000256" key="3">
    <source>
        <dbReference type="ARBA" id="ARBA00022857"/>
    </source>
</evidence>
<accession>A0A381TYM5</accession>
<evidence type="ECO:0000256" key="1">
    <source>
        <dbReference type="ARBA" id="ARBA00022630"/>
    </source>
</evidence>
<dbReference type="InterPro" id="IPR022890">
    <property type="entry name" value="Fd--NADP_Rdtase_type_2"/>
</dbReference>
<gene>
    <name evidence="6" type="ORF">METZ01_LOCUS73946</name>
</gene>
<dbReference type="InterPro" id="IPR023753">
    <property type="entry name" value="FAD/NAD-binding_dom"/>
</dbReference>
<dbReference type="GO" id="GO:0004324">
    <property type="term" value="F:ferredoxin-NADP+ reductase activity"/>
    <property type="evidence" value="ECO:0007669"/>
    <property type="project" value="InterPro"/>
</dbReference>
<feature type="domain" description="FAD/NAD(P)-binding" evidence="5">
    <location>
        <begin position="41"/>
        <end position="327"/>
    </location>
</feature>
<evidence type="ECO:0000256" key="2">
    <source>
        <dbReference type="ARBA" id="ARBA00022827"/>
    </source>
</evidence>
<evidence type="ECO:0000313" key="6">
    <source>
        <dbReference type="EMBL" id="SVA21092.1"/>
    </source>
</evidence>
<keyword evidence="1" id="KW-0285">Flavoprotein</keyword>
<feature type="non-terminal residue" evidence="6">
    <location>
        <position position="1"/>
    </location>
</feature>